<name>A0A1R3JM17_9ROSI</name>
<dbReference type="EMBL" id="AWUE01015746">
    <property type="protein sequence ID" value="OMO95909.1"/>
    <property type="molecule type" value="Genomic_DNA"/>
</dbReference>
<evidence type="ECO:0000313" key="1">
    <source>
        <dbReference type="EMBL" id="OMO95909.1"/>
    </source>
</evidence>
<keyword evidence="2" id="KW-1185">Reference proteome</keyword>
<accession>A0A1R3JM17</accession>
<sequence length="146" mass="16365">FGTFRNSFGLIKGRCQAVAQEFQDWQNKLLLQHGFQVSETALSGPISGALKNLLPRTAPISTRYLFWPLNEEWTLYFDNGRLGTDASPPSVLASRLHTDGIRICLADELVDADTGRGLQYEATVFEYFEGGEARRFIYVANDGGKW</sequence>
<comment type="caution">
    <text evidence="1">The sequence shown here is derived from an EMBL/GenBank/DDBJ whole genome shotgun (WGS) entry which is preliminary data.</text>
</comment>
<organism evidence="1 2">
    <name type="scientific">Corchorus olitorius</name>
    <dbReference type="NCBI Taxonomy" id="93759"/>
    <lineage>
        <taxon>Eukaryota</taxon>
        <taxon>Viridiplantae</taxon>
        <taxon>Streptophyta</taxon>
        <taxon>Embryophyta</taxon>
        <taxon>Tracheophyta</taxon>
        <taxon>Spermatophyta</taxon>
        <taxon>Magnoliopsida</taxon>
        <taxon>eudicotyledons</taxon>
        <taxon>Gunneridae</taxon>
        <taxon>Pentapetalae</taxon>
        <taxon>rosids</taxon>
        <taxon>malvids</taxon>
        <taxon>Malvales</taxon>
        <taxon>Malvaceae</taxon>
        <taxon>Grewioideae</taxon>
        <taxon>Apeibeae</taxon>
        <taxon>Corchorus</taxon>
    </lineage>
</organism>
<feature type="non-terminal residue" evidence="1">
    <location>
        <position position="1"/>
    </location>
</feature>
<dbReference type="AlphaFoldDB" id="A0A1R3JM17"/>
<protein>
    <submittedName>
        <fullName evidence="1">Uncharacterized protein</fullName>
    </submittedName>
</protein>
<reference evidence="2" key="1">
    <citation type="submission" date="2013-09" db="EMBL/GenBank/DDBJ databases">
        <title>Corchorus olitorius genome sequencing.</title>
        <authorList>
            <person name="Alam M."/>
            <person name="Haque M.S."/>
            <person name="Islam M.S."/>
            <person name="Emdad E.M."/>
            <person name="Islam M.M."/>
            <person name="Ahmed B."/>
            <person name="Halim A."/>
            <person name="Hossen Q.M.M."/>
            <person name="Hossain M.Z."/>
            <person name="Ahmed R."/>
            <person name="Khan M.M."/>
            <person name="Islam R."/>
            <person name="Rashid M.M."/>
            <person name="Khan S.A."/>
            <person name="Rahman M.S."/>
            <person name="Alam M."/>
            <person name="Yahiya A.S."/>
            <person name="Khan M.S."/>
            <person name="Azam M.S."/>
            <person name="Haque T."/>
            <person name="Lashkar M.Z.H."/>
            <person name="Akhand A.I."/>
            <person name="Morshed G."/>
            <person name="Roy S."/>
            <person name="Uddin K.S."/>
            <person name="Rabeya T."/>
            <person name="Hossain A.S."/>
            <person name="Chowdhury A."/>
            <person name="Snigdha A.R."/>
            <person name="Mortoza M.S."/>
            <person name="Matin S.A."/>
            <person name="Hoque S.M.E."/>
            <person name="Islam M.K."/>
            <person name="Roy D.K."/>
            <person name="Haider R."/>
            <person name="Moosa M.M."/>
            <person name="Elias S.M."/>
            <person name="Hasan A.M."/>
            <person name="Jahan S."/>
            <person name="Shafiuddin M."/>
            <person name="Mahmood N."/>
            <person name="Shommy N.S."/>
        </authorList>
    </citation>
    <scope>NUCLEOTIDE SEQUENCE [LARGE SCALE GENOMIC DNA]</scope>
    <source>
        <strain evidence="2">cv. O-4</strain>
    </source>
</reference>
<gene>
    <name evidence="1" type="ORF">COLO4_15609</name>
</gene>
<proteinExistence type="predicted"/>
<dbReference type="Proteomes" id="UP000187203">
    <property type="component" value="Unassembled WGS sequence"/>
</dbReference>
<feature type="non-terminal residue" evidence="1">
    <location>
        <position position="146"/>
    </location>
</feature>
<evidence type="ECO:0000313" key="2">
    <source>
        <dbReference type="Proteomes" id="UP000187203"/>
    </source>
</evidence>